<feature type="compositionally biased region" description="Polar residues" evidence="1">
    <location>
        <begin position="545"/>
        <end position="561"/>
    </location>
</feature>
<dbReference type="GeneID" id="41977859"/>
<sequence length="923" mass="102355">MGIVNSSMLTQLFPPKPAFTEKSIPDLQGKVYIVTGSNTGVGKELARLLYSRNGRVYIAARSEAKALSAIEDIERSAPRSKGALRFLRLDLADLATIKATVEEFTGRESRLHVLFNNAGVMYAGADRTAQGHEMHLGVNVLGTFLLTKLLTPTLAATARAEQEEEEEEEGEEERGTAGAAVRVVWVASQAAEMFAARSVGMPMDDPDCSATERAPLDRYGLSKVGNWAHAAEYAKRVGRREGIVSVALNPGNLASELYREQRGLFRLLARMITYPCVNGAYTELFAGLSPEVTMGRTGGLDWVIPFGRIQPIRKDLMDAIKSEAEGGTDGNAKFWDWTEEQVRPDLLYQHFTLPQRKFQTPETVMSHMNVTRFGSSAFRRARATSRSTQGSRRRLGGNFRRSAASGTRTIADAARCKTPDAVQRANPADEVQIGGARLAITASQTRIPPSLRSLSDSPLQFKSEPTPTITRASLTTLTFVHSYECPPIQPLLKAENLDRGHAQTARTMKRKRISFATQLACLALVALTLYFSRRQLAQLPRPSLLSGNSNETPAGSNNGALSQGSLEAYVKAIMEPGDKELPRMECPQLSISRYNHLKPSVPIRDPEIPYFFALDLRDCLNILPRLIGSVVEVIRFLGPERCALSIVEGHSPDGTGEVLQALKTELDILPTTYYFQSTDIDPTHGDRIAKLATLRNMALQPMLLHPKSFSADTTVVFINDVAICPEDILELLHQRRHLDADMTCAFDWTYVGRDPTFYDVWVARGMNGDSFFEVPADGSWDSAWNLFWNDPEAQSRYSSHRPFQAFSCWNGAAAFTAAPIVEKKVAFRGPREGECGQGEPQLFCKDLWFNGYGRIAVVPAVSLGYSDATGKQIKDAKGYTSQWVGQDGQVDDTIEWQHEPPERIKCMPAWENQHWQLWNETLR</sequence>
<dbReference type="Pfam" id="PF11735">
    <property type="entry name" value="CAP59_mtransfer"/>
    <property type="match status" value="1"/>
</dbReference>
<keyword evidence="3" id="KW-1185">Reference proteome</keyword>
<feature type="compositionally biased region" description="Low complexity" evidence="1">
    <location>
        <begin position="378"/>
        <end position="390"/>
    </location>
</feature>
<organism evidence="2 3">
    <name type="scientific">Thyridium curvatum</name>
    <dbReference type="NCBI Taxonomy" id="1093900"/>
    <lineage>
        <taxon>Eukaryota</taxon>
        <taxon>Fungi</taxon>
        <taxon>Dikarya</taxon>
        <taxon>Ascomycota</taxon>
        <taxon>Pezizomycotina</taxon>
        <taxon>Sordariomycetes</taxon>
        <taxon>Sordariomycetidae</taxon>
        <taxon>Thyridiales</taxon>
        <taxon>Thyridiaceae</taxon>
        <taxon>Thyridium</taxon>
    </lineage>
</organism>
<dbReference type="InParanoid" id="A0A507ALF6"/>
<evidence type="ECO:0000313" key="2">
    <source>
        <dbReference type="EMBL" id="TPX07957.1"/>
    </source>
</evidence>
<dbReference type="InterPro" id="IPR021047">
    <property type="entry name" value="Mannosyltransferase_CMT1"/>
</dbReference>
<dbReference type="PANTHER" id="PTHR34144:SF5">
    <property type="entry name" value="ALPHA-1,3-MANNOSYLTRANSFERASE CMT1"/>
    <property type="match status" value="1"/>
</dbReference>
<dbReference type="SUPFAM" id="SSF51735">
    <property type="entry name" value="NAD(P)-binding Rossmann-fold domains"/>
    <property type="match status" value="1"/>
</dbReference>
<feature type="region of interest" description="Disordered" evidence="1">
    <location>
        <begin position="542"/>
        <end position="561"/>
    </location>
</feature>
<dbReference type="RefSeq" id="XP_030989668.1">
    <property type="nucleotide sequence ID" value="XM_031133027.1"/>
</dbReference>
<dbReference type="Pfam" id="PF00106">
    <property type="entry name" value="adh_short"/>
    <property type="match status" value="1"/>
</dbReference>
<comment type="caution">
    <text evidence="2">The sequence shown here is derived from an EMBL/GenBank/DDBJ whole genome shotgun (WGS) entry which is preliminary data.</text>
</comment>
<dbReference type="InterPro" id="IPR036291">
    <property type="entry name" value="NAD(P)-bd_dom_sf"/>
</dbReference>
<evidence type="ECO:0008006" key="4">
    <source>
        <dbReference type="Google" id="ProtNLM"/>
    </source>
</evidence>
<protein>
    <recommendedName>
        <fullName evidence="4">Alpha-1,3-mannosyltransferase CMT1</fullName>
    </recommendedName>
</protein>
<proteinExistence type="predicted"/>
<dbReference type="PRINTS" id="PR00081">
    <property type="entry name" value="GDHRDH"/>
</dbReference>
<accession>A0A507ALF6</accession>
<evidence type="ECO:0000313" key="3">
    <source>
        <dbReference type="Proteomes" id="UP000319257"/>
    </source>
</evidence>
<dbReference type="InterPro" id="IPR002347">
    <property type="entry name" value="SDR_fam"/>
</dbReference>
<evidence type="ECO:0000256" key="1">
    <source>
        <dbReference type="SAM" id="MobiDB-lite"/>
    </source>
</evidence>
<feature type="region of interest" description="Disordered" evidence="1">
    <location>
        <begin position="378"/>
        <end position="406"/>
    </location>
</feature>
<dbReference type="AlphaFoldDB" id="A0A507ALF6"/>
<dbReference type="Proteomes" id="UP000319257">
    <property type="component" value="Unassembled WGS sequence"/>
</dbReference>
<dbReference type="Gene3D" id="3.40.50.720">
    <property type="entry name" value="NAD(P)-binding Rossmann-like Domain"/>
    <property type="match status" value="1"/>
</dbReference>
<dbReference type="STRING" id="1093900.A0A507ALF6"/>
<gene>
    <name evidence="2" type="ORF">E0L32_010412</name>
</gene>
<dbReference type="OrthoDB" id="262547at2759"/>
<dbReference type="PANTHER" id="PTHR34144">
    <property type="entry name" value="CHROMOSOME 8, WHOLE GENOME SHOTGUN SEQUENCE"/>
    <property type="match status" value="1"/>
</dbReference>
<name>A0A507ALF6_9PEZI</name>
<dbReference type="EMBL" id="SKBQ01000083">
    <property type="protein sequence ID" value="TPX07957.1"/>
    <property type="molecule type" value="Genomic_DNA"/>
</dbReference>
<reference evidence="2 3" key="1">
    <citation type="submission" date="2019-06" db="EMBL/GenBank/DDBJ databases">
        <title>Draft genome sequence of the filamentous fungus Phialemoniopsis curvata isolated from diesel fuel.</title>
        <authorList>
            <person name="Varaljay V.A."/>
            <person name="Lyon W.J."/>
            <person name="Crouch A.L."/>
            <person name="Drake C.E."/>
            <person name="Hollomon J.M."/>
            <person name="Nadeau L.J."/>
            <person name="Nunn H.S."/>
            <person name="Stevenson B.S."/>
            <person name="Bojanowski C.L."/>
            <person name="Crookes-Goodson W.J."/>
        </authorList>
    </citation>
    <scope>NUCLEOTIDE SEQUENCE [LARGE SCALE GENOMIC DNA]</scope>
    <source>
        <strain evidence="2 3">D216</strain>
    </source>
</reference>